<sequence length="372" mass="42305">MAKIAPEEKESPSSTMLFEVVDHGMVPLQSIEEDEELSEGSLFSIDIDLHRDHDHVEDHSDGIYVAVGKNNNKSSMDALLWTLKHPIISSSSTFVYLVHVFPVVRLIPSPLGMLPKSKVNPRLDEKFVARERDNRRKLLQTYIEACSAAKVKVDTVLIESDMVAKALLDLIPTLNIRKLVVGTSKSNNSYLVIGYWENHPQEKMSSLEGKLETDVEIKAPASKYHEIFKHRPHHVSNHASDFVQGCDLHEGEWGAVDSVICWKYFHDGKPRVAKVLVEAIDDENNTITFKVLEGDLMEEYKSFRGTMKCIPKGDKESVIRCSLEYEKLHDEIIDPHTLLEFFTGLTKTLRNTSLRLKLPHKLTCVCFVRWSN</sequence>
<dbReference type="CDD" id="cd07816">
    <property type="entry name" value="Bet_v1-like"/>
    <property type="match status" value="1"/>
</dbReference>
<evidence type="ECO:0000259" key="1">
    <source>
        <dbReference type="SMART" id="SM01037"/>
    </source>
</evidence>
<protein>
    <recommendedName>
        <fullName evidence="1">Bet v I/Major latex protein domain-containing protein</fullName>
    </recommendedName>
</protein>
<dbReference type="Pfam" id="PF00407">
    <property type="entry name" value="Bet_v_1"/>
    <property type="match status" value="1"/>
</dbReference>
<dbReference type="EMBL" id="VOIH02000012">
    <property type="protein sequence ID" value="KAF3432170.1"/>
    <property type="molecule type" value="Genomic_DNA"/>
</dbReference>
<evidence type="ECO:0000313" key="2">
    <source>
        <dbReference type="EMBL" id="KAF3432170.1"/>
    </source>
</evidence>
<name>A0A8K0DJM2_9ROSA</name>
<dbReference type="Gene3D" id="3.30.530.20">
    <property type="match status" value="1"/>
</dbReference>
<dbReference type="SUPFAM" id="SSF55961">
    <property type="entry name" value="Bet v1-like"/>
    <property type="match status" value="1"/>
</dbReference>
<dbReference type="SMART" id="SM01037">
    <property type="entry name" value="Bet_v_1"/>
    <property type="match status" value="1"/>
</dbReference>
<accession>A0A8K0DJM2</accession>
<dbReference type="GO" id="GO:0006952">
    <property type="term" value="P:defense response"/>
    <property type="evidence" value="ECO:0007669"/>
    <property type="project" value="InterPro"/>
</dbReference>
<dbReference type="Proteomes" id="UP000796880">
    <property type="component" value="Unassembled WGS sequence"/>
</dbReference>
<dbReference type="Gene3D" id="3.40.50.620">
    <property type="entry name" value="HUPs"/>
    <property type="match status" value="1"/>
</dbReference>
<dbReference type="SUPFAM" id="SSF52402">
    <property type="entry name" value="Adenine nucleotide alpha hydrolases-like"/>
    <property type="match status" value="1"/>
</dbReference>
<evidence type="ECO:0000313" key="3">
    <source>
        <dbReference type="Proteomes" id="UP000796880"/>
    </source>
</evidence>
<dbReference type="AlphaFoldDB" id="A0A8K0DJM2"/>
<dbReference type="PANTHER" id="PTHR47382:SF3">
    <property type="entry name" value="ADENINE NUCLEOTIDE ALPHA HYDROLASES-LIKE SUPERFAMILY PROTEIN"/>
    <property type="match status" value="1"/>
</dbReference>
<proteinExistence type="predicted"/>
<dbReference type="OrthoDB" id="1072116at2759"/>
<gene>
    <name evidence="2" type="ORF">FNV43_RR26909</name>
</gene>
<organism evidence="2 3">
    <name type="scientific">Rhamnella rubrinervis</name>
    <dbReference type="NCBI Taxonomy" id="2594499"/>
    <lineage>
        <taxon>Eukaryota</taxon>
        <taxon>Viridiplantae</taxon>
        <taxon>Streptophyta</taxon>
        <taxon>Embryophyta</taxon>
        <taxon>Tracheophyta</taxon>
        <taxon>Spermatophyta</taxon>
        <taxon>Magnoliopsida</taxon>
        <taxon>eudicotyledons</taxon>
        <taxon>Gunneridae</taxon>
        <taxon>Pentapetalae</taxon>
        <taxon>rosids</taxon>
        <taxon>fabids</taxon>
        <taxon>Rosales</taxon>
        <taxon>Rhamnaceae</taxon>
        <taxon>rhamnoid group</taxon>
        <taxon>Rhamneae</taxon>
        <taxon>Rhamnella</taxon>
    </lineage>
</organism>
<keyword evidence="3" id="KW-1185">Reference proteome</keyword>
<dbReference type="InterPro" id="IPR014729">
    <property type="entry name" value="Rossmann-like_a/b/a_fold"/>
</dbReference>
<reference evidence="2" key="1">
    <citation type="submission" date="2020-03" db="EMBL/GenBank/DDBJ databases">
        <title>A high-quality chromosome-level genome assembly of a woody plant with both climbing and erect habits, Rhamnella rubrinervis.</title>
        <authorList>
            <person name="Lu Z."/>
            <person name="Yang Y."/>
            <person name="Zhu X."/>
            <person name="Sun Y."/>
        </authorList>
    </citation>
    <scope>NUCLEOTIDE SEQUENCE</scope>
    <source>
        <strain evidence="2">BYM</strain>
        <tissue evidence="2">Leaf</tissue>
    </source>
</reference>
<comment type="caution">
    <text evidence="2">The sequence shown here is derived from an EMBL/GenBank/DDBJ whole genome shotgun (WGS) entry which is preliminary data.</text>
</comment>
<dbReference type="InterPro" id="IPR000916">
    <property type="entry name" value="Bet_v_I/MLP"/>
</dbReference>
<dbReference type="InterPro" id="IPR023393">
    <property type="entry name" value="START-like_dom_sf"/>
</dbReference>
<feature type="domain" description="Bet v I/Major latex protein" evidence="1">
    <location>
        <begin position="206"/>
        <end position="356"/>
    </location>
</feature>
<dbReference type="PANTHER" id="PTHR47382">
    <property type="entry name" value="U-BOX DOMAIN-CONTAINING PROTEIN 52-LIKE"/>
    <property type="match status" value="1"/>
</dbReference>